<sequence>MNPRRTRLDPYFYSGIKPGCRGVPEDDHFDRQAAEITEGYRGAQGCVKGRVVSQVPRKYGGGFDTNSNHIAWYRKGD</sequence>
<dbReference type="EMBL" id="OZ034820">
    <property type="protein sequence ID" value="CAL1399212.1"/>
    <property type="molecule type" value="Genomic_DNA"/>
</dbReference>
<keyword evidence="2" id="KW-1185">Reference proteome</keyword>
<gene>
    <name evidence="1" type="ORF">LTRI10_LOCUS39403</name>
</gene>
<proteinExistence type="predicted"/>
<dbReference type="Proteomes" id="UP001497516">
    <property type="component" value="Chromosome 7"/>
</dbReference>
<organism evidence="1 2">
    <name type="scientific">Linum trigynum</name>
    <dbReference type="NCBI Taxonomy" id="586398"/>
    <lineage>
        <taxon>Eukaryota</taxon>
        <taxon>Viridiplantae</taxon>
        <taxon>Streptophyta</taxon>
        <taxon>Embryophyta</taxon>
        <taxon>Tracheophyta</taxon>
        <taxon>Spermatophyta</taxon>
        <taxon>Magnoliopsida</taxon>
        <taxon>eudicotyledons</taxon>
        <taxon>Gunneridae</taxon>
        <taxon>Pentapetalae</taxon>
        <taxon>rosids</taxon>
        <taxon>fabids</taxon>
        <taxon>Malpighiales</taxon>
        <taxon>Linaceae</taxon>
        <taxon>Linum</taxon>
    </lineage>
</organism>
<evidence type="ECO:0000313" key="2">
    <source>
        <dbReference type="Proteomes" id="UP001497516"/>
    </source>
</evidence>
<dbReference type="AlphaFoldDB" id="A0AAV2FMK9"/>
<accession>A0AAV2FMK9</accession>
<protein>
    <submittedName>
        <fullName evidence="1">Uncharacterized protein</fullName>
    </submittedName>
</protein>
<name>A0AAV2FMK9_9ROSI</name>
<reference evidence="1 2" key="1">
    <citation type="submission" date="2024-04" db="EMBL/GenBank/DDBJ databases">
        <authorList>
            <person name="Fracassetti M."/>
        </authorList>
    </citation>
    <scope>NUCLEOTIDE SEQUENCE [LARGE SCALE GENOMIC DNA]</scope>
</reference>
<evidence type="ECO:0000313" key="1">
    <source>
        <dbReference type="EMBL" id="CAL1399212.1"/>
    </source>
</evidence>